<dbReference type="GeneID" id="23461889"/>
<name>A0A0B5JBN2_9VIRU</name>
<dbReference type="Proteomes" id="UP000202511">
    <property type="component" value="Segment"/>
</dbReference>
<reference evidence="1 2" key="1">
    <citation type="journal article" date="2015" name="Parasitol. Res.">
        <title>Viruses in close associations with free-living amoebae.</title>
        <authorList>
            <person name="Scheid P."/>
        </authorList>
    </citation>
    <scope>NUCLEOTIDE SEQUENCE [LARGE SCALE GENOMIC DNA]</scope>
    <source>
        <strain evidence="1">KlaHel</strain>
    </source>
</reference>
<organism evidence="1 2">
    <name type="scientific">Pandoravirus inopinatum</name>
    <dbReference type="NCBI Taxonomy" id="1605721"/>
    <lineage>
        <taxon>Viruses</taxon>
        <taxon>Pandoravirus</taxon>
    </lineage>
</organism>
<evidence type="ECO:0000313" key="2">
    <source>
        <dbReference type="Proteomes" id="UP000202511"/>
    </source>
</evidence>
<sequence length="102" mass="11397">MSFCILAAASPTVRSLLASCGPVASMALFVFFSACRQKGLRSGAAVVHRRWWFWPFSHGPLMLLSMTTRNRGLARNGRRESLFLFEKTKRGAPILCNVCLFD</sequence>
<proteinExistence type="predicted"/>
<dbReference type="KEGG" id="vg:23461889"/>
<protein>
    <submittedName>
        <fullName evidence="1">Uncharacterized protein</fullName>
    </submittedName>
</protein>
<dbReference type="EMBL" id="KP136319">
    <property type="protein sequence ID" value="AJF96972.1"/>
    <property type="molecule type" value="Genomic_DNA"/>
</dbReference>
<evidence type="ECO:0000313" key="1">
    <source>
        <dbReference type="EMBL" id="AJF96972.1"/>
    </source>
</evidence>
<dbReference type="RefSeq" id="YP_009119207.1">
    <property type="nucleotide sequence ID" value="NC_026440.1"/>
</dbReference>
<accession>A0A0B5JBN2</accession>